<evidence type="ECO:0000259" key="2">
    <source>
        <dbReference type="Pfam" id="PF02668"/>
    </source>
</evidence>
<evidence type="ECO:0000256" key="1">
    <source>
        <dbReference type="ARBA" id="ARBA00023002"/>
    </source>
</evidence>
<dbReference type="Proteomes" id="UP001164746">
    <property type="component" value="Chromosome 3"/>
</dbReference>
<keyword evidence="4" id="KW-1185">Reference proteome</keyword>
<accession>A0ABY7DJH3</accession>
<dbReference type="InterPro" id="IPR003819">
    <property type="entry name" value="TauD/TfdA-like"/>
</dbReference>
<dbReference type="PANTHER" id="PTHR10696">
    <property type="entry name" value="GAMMA-BUTYROBETAINE HYDROXYLASE-RELATED"/>
    <property type="match status" value="1"/>
</dbReference>
<dbReference type="Pfam" id="PF02668">
    <property type="entry name" value="TauD"/>
    <property type="match status" value="1"/>
</dbReference>
<dbReference type="SUPFAM" id="SSF51197">
    <property type="entry name" value="Clavaminate synthase-like"/>
    <property type="match status" value="1"/>
</dbReference>
<dbReference type="InterPro" id="IPR042098">
    <property type="entry name" value="TauD-like_sf"/>
</dbReference>
<evidence type="ECO:0000313" key="4">
    <source>
        <dbReference type="Proteomes" id="UP001164746"/>
    </source>
</evidence>
<proteinExistence type="predicted"/>
<organism evidence="3 4">
    <name type="scientific">Mya arenaria</name>
    <name type="common">Soft-shell clam</name>
    <dbReference type="NCBI Taxonomy" id="6604"/>
    <lineage>
        <taxon>Eukaryota</taxon>
        <taxon>Metazoa</taxon>
        <taxon>Spiralia</taxon>
        <taxon>Lophotrochozoa</taxon>
        <taxon>Mollusca</taxon>
        <taxon>Bivalvia</taxon>
        <taxon>Autobranchia</taxon>
        <taxon>Heteroconchia</taxon>
        <taxon>Euheterodonta</taxon>
        <taxon>Imparidentia</taxon>
        <taxon>Neoheterodontei</taxon>
        <taxon>Myida</taxon>
        <taxon>Myoidea</taxon>
        <taxon>Myidae</taxon>
        <taxon>Mya</taxon>
    </lineage>
</organism>
<sequence>MGPNKVLAELPTDLNAEAMVLDAPEQKTFCDRPFPLVLRPKDGTCASTISTLQWVATNRDSLQELLLNFGAILFRDYSLNTAEDFDAFVKSFDYEPLPYVGGAAPRRVVTGNVFTANEAPPDQLIPFHHEMAQVPTFPSALFFYCDTEPSTGGQTPLVISNQVYNEMCKRDKLFVEALEEKGVVYHRVLPDGDDPTSPIGRGWQSTYQTTDRKEVEDKCHEQGTVFEWLPNGCLRTSTAVLPAVRVDPRTGIKTWFNSIIAAYLGWSDSRNDRKKAVTFPDGTPMPEDSMETLNNVFEELAIDFKWQKGDVVMVDNRQVLHGRRSFTPPRRILAALCK</sequence>
<feature type="domain" description="TauD/TfdA-like" evidence="2">
    <location>
        <begin position="55"/>
        <end position="333"/>
    </location>
</feature>
<keyword evidence="1" id="KW-0560">Oxidoreductase</keyword>
<dbReference type="InterPro" id="IPR050411">
    <property type="entry name" value="AlphaKG_dependent_hydroxylases"/>
</dbReference>
<dbReference type="PANTHER" id="PTHR10696:SF21">
    <property type="entry name" value="TAUD_TFDA-LIKE DOMAIN-CONTAINING PROTEIN"/>
    <property type="match status" value="1"/>
</dbReference>
<gene>
    <name evidence="3" type="ORF">MAR_022180</name>
</gene>
<evidence type="ECO:0000313" key="3">
    <source>
        <dbReference type="EMBL" id="WAQ97807.1"/>
    </source>
</evidence>
<dbReference type="EMBL" id="CP111014">
    <property type="protein sequence ID" value="WAQ97807.1"/>
    <property type="molecule type" value="Genomic_DNA"/>
</dbReference>
<dbReference type="Gene3D" id="3.60.130.10">
    <property type="entry name" value="Clavaminate synthase-like"/>
    <property type="match status" value="1"/>
</dbReference>
<protein>
    <submittedName>
        <fullName evidence="3">Y3136-like protein</fullName>
    </submittedName>
</protein>
<name>A0ABY7DJH3_MYAAR</name>
<reference evidence="3" key="1">
    <citation type="submission" date="2022-11" db="EMBL/GenBank/DDBJ databases">
        <title>Centuries of genome instability and evolution in soft-shell clam transmissible cancer (bioRxiv).</title>
        <authorList>
            <person name="Hart S.F.M."/>
            <person name="Yonemitsu M.A."/>
            <person name="Giersch R.M."/>
            <person name="Beal B.F."/>
            <person name="Arriagada G."/>
            <person name="Davis B.W."/>
            <person name="Ostrander E.A."/>
            <person name="Goff S.P."/>
            <person name="Metzger M.J."/>
        </authorList>
    </citation>
    <scope>NUCLEOTIDE SEQUENCE</scope>
    <source>
        <strain evidence="3">MELC-2E11</strain>
        <tissue evidence="3">Siphon/mantle</tissue>
    </source>
</reference>